<gene>
    <name evidence="6" type="ORF">ACS77_24675</name>
</gene>
<evidence type="ECO:0000256" key="4">
    <source>
        <dbReference type="ARBA" id="ARBA00023136"/>
    </source>
</evidence>
<evidence type="ECO:0000256" key="1">
    <source>
        <dbReference type="ARBA" id="ARBA00004370"/>
    </source>
</evidence>
<organism evidence="6 7">
    <name type="scientific">Pseudomonas syringae</name>
    <dbReference type="NCBI Taxonomy" id="317"/>
    <lineage>
        <taxon>Bacteria</taxon>
        <taxon>Pseudomonadati</taxon>
        <taxon>Pseudomonadota</taxon>
        <taxon>Gammaproteobacteria</taxon>
        <taxon>Pseudomonadales</taxon>
        <taxon>Pseudomonadaceae</taxon>
        <taxon>Pseudomonas</taxon>
    </lineage>
</organism>
<protein>
    <submittedName>
        <fullName evidence="6">Membrane protein</fullName>
    </submittedName>
</protein>
<dbReference type="PANTHER" id="PTHR35371">
    <property type="entry name" value="INNER MEMBRANE PROTEIN"/>
    <property type="match status" value="1"/>
</dbReference>
<dbReference type="InterPro" id="IPR023352">
    <property type="entry name" value="MAPEG-like_dom_sf"/>
</dbReference>
<dbReference type="GO" id="GO:0016020">
    <property type="term" value="C:membrane"/>
    <property type="evidence" value="ECO:0007669"/>
    <property type="project" value="UniProtKB-SubCell"/>
</dbReference>
<dbReference type="SUPFAM" id="SSF161084">
    <property type="entry name" value="MAPEG domain-like"/>
    <property type="match status" value="1"/>
</dbReference>
<name>A0A0L1LXF0_PSESX</name>
<evidence type="ECO:0000256" key="3">
    <source>
        <dbReference type="ARBA" id="ARBA00022989"/>
    </source>
</evidence>
<dbReference type="EMBL" id="LFQK01000052">
    <property type="protein sequence ID" value="KNH20846.1"/>
    <property type="molecule type" value="Genomic_DNA"/>
</dbReference>
<feature type="transmembrane region" description="Helical" evidence="5">
    <location>
        <begin position="80"/>
        <end position="102"/>
    </location>
</feature>
<dbReference type="OrthoDB" id="513661at2"/>
<dbReference type="AlphaFoldDB" id="A0A0L1LXF0"/>
<sequence>MSIPFWCVFISALLIYVAKIPVAKAMNEQGGYDNHLPRQQQAQLTGFGARALAAHQNSFEAFLLFAVGVLMAHTTQTTGWLIDTLAIIFVIARIIYLLCYWADLAWQRSLVWFVGLVCSLLLMISPTFRTVLL</sequence>
<comment type="subcellular location">
    <subcellularLocation>
        <location evidence="1">Membrane</location>
    </subcellularLocation>
</comment>
<dbReference type="PATRIC" id="fig|317.197.peg.4965"/>
<comment type="caution">
    <text evidence="6">The sequence shown here is derived from an EMBL/GenBank/DDBJ whole genome shotgun (WGS) entry which is preliminary data.</text>
</comment>
<dbReference type="Gene3D" id="1.20.120.550">
    <property type="entry name" value="Membrane associated eicosanoid/glutathione metabolism-like domain"/>
    <property type="match status" value="1"/>
</dbReference>
<evidence type="ECO:0000313" key="6">
    <source>
        <dbReference type="EMBL" id="KNH20846.1"/>
    </source>
</evidence>
<dbReference type="Pfam" id="PF01124">
    <property type="entry name" value="MAPEG"/>
    <property type="match status" value="1"/>
</dbReference>
<keyword evidence="4 5" id="KW-0472">Membrane</keyword>
<evidence type="ECO:0000256" key="5">
    <source>
        <dbReference type="SAM" id="Phobius"/>
    </source>
</evidence>
<feature type="transmembrane region" description="Helical" evidence="5">
    <location>
        <begin position="109"/>
        <end position="128"/>
    </location>
</feature>
<evidence type="ECO:0000313" key="7">
    <source>
        <dbReference type="Proteomes" id="UP000036955"/>
    </source>
</evidence>
<dbReference type="Proteomes" id="UP000036955">
    <property type="component" value="Unassembled WGS sequence"/>
</dbReference>
<dbReference type="PANTHER" id="PTHR35371:SF1">
    <property type="entry name" value="BLR7753 PROTEIN"/>
    <property type="match status" value="1"/>
</dbReference>
<dbReference type="InterPro" id="IPR001129">
    <property type="entry name" value="Membr-assoc_MAPEG"/>
</dbReference>
<reference evidence="6 7" key="1">
    <citation type="submission" date="2015-06" db="EMBL/GenBank/DDBJ databases">
        <authorList>
            <person name="Hoefler B.C."/>
            <person name="Straight P.D."/>
        </authorList>
    </citation>
    <scope>NUCLEOTIDE SEQUENCE [LARGE SCALE GENOMIC DNA]</scope>
    <source>
        <strain evidence="6 7">Riq4</strain>
    </source>
</reference>
<keyword evidence="3 5" id="KW-1133">Transmembrane helix</keyword>
<keyword evidence="2 5" id="KW-0812">Transmembrane</keyword>
<accession>A0A0L1LXF0</accession>
<evidence type="ECO:0000256" key="2">
    <source>
        <dbReference type="ARBA" id="ARBA00022692"/>
    </source>
</evidence>
<proteinExistence type="predicted"/>